<name>A0AAD1S5X6_PELCU</name>
<evidence type="ECO:0000256" key="4">
    <source>
        <dbReference type="ARBA" id="ARBA00022989"/>
    </source>
</evidence>
<evidence type="ECO:0000256" key="7">
    <source>
        <dbReference type="PROSITE-ProRule" id="PRU01087"/>
    </source>
</evidence>
<dbReference type="GO" id="GO:0033116">
    <property type="term" value="C:endoplasmic reticulum-Golgi intermediate compartment membrane"/>
    <property type="evidence" value="ECO:0007669"/>
    <property type="project" value="TreeGrafter"/>
</dbReference>
<feature type="transmembrane region" description="Helical" evidence="8">
    <location>
        <begin position="63"/>
        <end position="82"/>
    </location>
</feature>
<comment type="subcellular location">
    <subcellularLocation>
        <location evidence="1">Endomembrane system</location>
        <topology evidence="1">Multi-pass membrane protein</topology>
    </subcellularLocation>
</comment>
<dbReference type="PROSITE" id="PS51751">
    <property type="entry name" value="EXPERA"/>
    <property type="match status" value="2"/>
</dbReference>
<feature type="transmembrane region" description="Helical" evidence="8">
    <location>
        <begin position="299"/>
        <end position="319"/>
    </location>
</feature>
<feature type="transmembrane region" description="Helical" evidence="8">
    <location>
        <begin position="35"/>
        <end position="54"/>
    </location>
</feature>
<keyword evidence="3" id="KW-0677">Repeat</keyword>
<organism evidence="10 11">
    <name type="scientific">Pelobates cultripes</name>
    <name type="common">Western spadefoot toad</name>
    <dbReference type="NCBI Taxonomy" id="61616"/>
    <lineage>
        <taxon>Eukaryota</taxon>
        <taxon>Metazoa</taxon>
        <taxon>Chordata</taxon>
        <taxon>Craniata</taxon>
        <taxon>Vertebrata</taxon>
        <taxon>Euteleostomi</taxon>
        <taxon>Amphibia</taxon>
        <taxon>Batrachia</taxon>
        <taxon>Anura</taxon>
        <taxon>Pelobatoidea</taxon>
        <taxon>Pelobatidae</taxon>
        <taxon>Pelobates</taxon>
    </lineage>
</organism>
<dbReference type="PANTHER" id="PTHR14568">
    <property type="entry name" value="TRANSMEMBRANE SUPERFAMILY 6 MEMBER 1/2"/>
    <property type="match status" value="1"/>
</dbReference>
<feature type="transmembrane region" description="Helical" evidence="8">
    <location>
        <begin position="218"/>
        <end position="239"/>
    </location>
</feature>
<feature type="transmembrane region" description="Helical" evidence="8">
    <location>
        <begin position="266"/>
        <end position="287"/>
    </location>
</feature>
<feature type="transmembrane region" description="Helical" evidence="8">
    <location>
        <begin position="102"/>
        <end position="126"/>
    </location>
</feature>
<reference evidence="10" key="1">
    <citation type="submission" date="2022-03" db="EMBL/GenBank/DDBJ databases">
        <authorList>
            <person name="Alioto T."/>
            <person name="Alioto T."/>
            <person name="Gomez Garrido J."/>
        </authorList>
    </citation>
    <scope>NUCLEOTIDE SEQUENCE</scope>
</reference>
<evidence type="ECO:0000256" key="8">
    <source>
        <dbReference type="SAM" id="Phobius"/>
    </source>
</evidence>
<dbReference type="AlphaFoldDB" id="A0AAD1S5X6"/>
<evidence type="ECO:0000256" key="2">
    <source>
        <dbReference type="ARBA" id="ARBA00022692"/>
    </source>
</evidence>
<evidence type="ECO:0000256" key="3">
    <source>
        <dbReference type="ARBA" id="ARBA00022737"/>
    </source>
</evidence>
<sequence length="375" mass="42552">MRLQEPLGPLLLSLTAIPVSYVVNSLSAVSDPVSIAGIGTLVLLGLLLLLVFFVQGDPPSDPLFYVFAIFSFTSVIDLIIWLEEDGYISGFMEFYMKEGEPYLRTAHGLLICLWDGTVHYILYLLMLAAIARGRSYKAVGLFWLGSLVMSMLVFLPGNVVGKYGNEIRPAFLLNIPYLFLPFWAAIRIFRASHVLPKTPVEKVEISQKERILQRPQDLAMIVYLLAAIIFTIFRGMLALDCPSDACFTYIYQYEPYLRDPVAYPKVQMLVSMFYIVPLQCLCIYALLVPGCSWMLDWTLIYAGAIAQAQFAHVGSSLYHRTPYTYRVPQDSWWVFIISNILYTLGPQLLAYRCLRKPAYFLRITSHSPEDGKKNN</sequence>
<evidence type="ECO:0000313" key="11">
    <source>
        <dbReference type="Proteomes" id="UP001295444"/>
    </source>
</evidence>
<dbReference type="Pfam" id="PF26083">
    <property type="entry name" value="TM_Tm6sf2"/>
    <property type="match status" value="1"/>
</dbReference>
<dbReference type="InterPro" id="IPR059044">
    <property type="entry name" value="TM_Tm6sf1/2"/>
</dbReference>
<dbReference type="Pfam" id="PF05241">
    <property type="entry name" value="EBP"/>
    <property type="match status" value="1"/>
</dbReference>
<dbReference type="GO" id="GO:0055088">
    <property type="term" value="P:lipid homeostasis"/>
    <property type="evidence" value="ECO:0007669"/>
    <property type="project" value="TreeGrafter"/>
</dbReference>
<keyword evidence="4 7" id="KW-1133">Transmembrane helix</keyword>
<keyword evidence="11" id="KW-1185">Reference proteome</keyword>
<keyword evidence="2 7" id="KW-0812">Transmembrane</keyword>
<dbReference type="GO" id="GO:0019216">
    <property type="term" value="P:regulation of lipid metabolic process"/>
    <property type="evidence" value="ECO:0007669"/>
    <property type="project" value="TreeGrafter"/>
</dbReference>
<evidence type="ECO:0000256" key="5">
    <source>
        <dbReference type="ARBA" id="ARBA00023136"/>
    </source>
</evidence>
<dbReference type="Proteomes" id="UP001295444">
    <property type="component" value="Chromosome 05"/>
</dbReference>
<dbReference type="GO" id="GO:0005789">
    <property type="term" value="C:endoplasmic reticulum membrane"/>
    <property type="evidence" value="ECO:0007669"/>
    <property type="project" value="TreeGrafter"/>
</dbReference>
<evidence type="ECO:0000313" key="10">
    <source>
        <dbReference type="EMBL" id="CAH2293446.1"/>
    </source>
</evidence>
<feature type="domain" description="EXPERA" evidence="9">
    <location>
        <begin position="216"/>
        <end position="350"/>
    </location>
</feature>
<feature type="transmembrane region" description="Helical" evidence="8">
    <location>
        <begin position="331"/>
        <end position="354"/>
    </location>
</feature>
<feature type="transmembrane region" description="Helical" evidence="8">
    <location>
        <begin position="138"/>
        <end position="159"/>
    </location>
</feature>
<dbReference type="EMBL" id="OW240916">
    <property type="protein sequence ID" value="CAH2293446.1"/>
    <property type="molecule type" value="Genomic_DNA"/>
</dbReference>
<accession>A0AAD1S5X6</accession>
<keyword evidence="5 7" id="KW-0472">Membrane</keyword>
<gene>
    <name evidence="10" type="ORF">PECUL_23A039564</name>
</gene>
<evidence type="ECO:0000256" key="6">
    <source>
        <dbReference type="ARBA" id="ARBA00034760"/>
    </source>
</evidence>
<dbReference type="PANTHER" id="PTHR14568:SF9">
    <property type="entry name" value="TRANSMEMBRANE 6 SUPERFAMILY MEMBER 2"/>
    <property type="match status" value="1"/>
</dbReference>
<dbReference type="InterPro" id="IPR047195">
    <property type="entry name" value="TM6SF1-like"/>
</dbReference>
<dbReference type="CDD" id="cd21106">
    <property type="entry name" value="TM6SF1-like"/>
    <property type="match status" value="1"/>
</dbReference>
<protein>
    <submittedName>
        <fullName evidence="10">Transmembrane 6 superfamily member 2</fullName>
    </submittedName>
</protein>
<evidence type="ECO:0000259" key="9">
    <source>
        <dbReference type="PROSITE" id="PS51751"/>
    </source>
</evidence>
<proteinExistence type="inferred from homology"/>
<feature type="transmembrane region" description="Helical" evidence="8">
    <location>
        <begin position="171"/>
        <end position="189"/>
    </location>
</feature>
<evidence type="ECO:0000256" key="1">
    <source>
        <dbReference type="ARBA" id="ARBA00004127"/>
    </source>
</evidence>
<dbReference type="InterPro" id="IPR033118">
    <property type="entry name" value="EXPERA"/>
</dbReference>
<comment type="similarity">
    <text evidence="6">Belongs to the TM6SF family.</text>
</comment>
<feature type="domain" description="EXPERA" evidence="9">
    <location>
        <begin position="60"/>
        <end position="185"/>
    </location>
</feature>